<dbReference type="InterPro" id="IPR050228">
    <property type="entry name" value="Carboxylesterase_BioH"/>
</dbReference>
<dbReference type="Proteomes" id="UP001595872">
    <property type="component" value="Unassembled WGS sequence"/>
</dbReference>
<protein>
    <submittedName>
        <fullName evidence="2">Alpha/beta fold hydrolase</fullName>
    </submittedName>
</protein>
<feature type="domain" description="EH" evidence="1">
    <location>
        <begin position="139"/>
        <end position="193"/>
    </location>
</feature>
<name>A0ABV9TP84_9ACTN</name>
<keyword evidence="3" id="KW-1185">Reference proteome</keyword>
<dbReference type="PANTHER" id="PTHR43194:SF2">
    <property type="entry name" value="PEROXISOMAL MEMBRANE PROTEIN LPX1"/>
    <property type="match status" value="1"/>
</dbReference>
<accession>A0ABV9TP84</accession>
<evidence type="ECO:0000313" key="3">
    <source>
        <dbReference type="Proteomes" id="UP001595872"/>
    </source>
</evidence>
<dbReference type="PROSITE" id="PS50031">
    <property type="entry name" value="EH"/>
    <property type="match status" value="1"/>
</dbReference>
<dbReference type="InterPro" id="IPR029058">
    <property type="entry name" value="AB_hydrolase_fold"/>
</dbReference>
<dbReference type="Pfam" id="PF12697">
    <property type="entry name" value="Abhydrolase_6"/>
    <property type="match status" value="1"/>
</dbReference>
<comment type="caution">
    <text evidence="2">The sequence shown here is derived from an EMBL/GenBank/DDBJ whole genome shotgun (WGS) entry which is preliminary data.</text>
</comment>
<proteinExistence type="predicted"/>
<dbReference type="PANTHER" id="PTHR43194">
    <property type="entry name" value="HYDROLASE ALPHA/BETA FOLD FAMILY"/>
    <property type="match status" value="1"/>
</dbReference>
<dbReference type="InterPro" id="IPR000261">
    <property type="entry name" value="EH_dom"/>
</dbReference>
<gene>
    <name evidence="2" type="ORF">ACFPCY_00570</name>
</gene>
<evidence type="ECO:0000259" key="1">
    <source>
        <dbReference type="PROSITE" id="PS50031"/>
    </source>
</evidence>
<dbReference type="Gene3D" id="3.40.50.1820">
    <property type="entry name" value="alpha/beta hydrolase"/>
    <property type="match status" value="1"/>
</dbReference>
<dbReference type="InterPro" id="IPR000073">
    <property type="entry name" value="AB_hydrolase_1"/>
</dbReference>
<dbReference type="EMBL" id="JBHSIT010000001">
    <property type="protein sequence ID" value="MFC4905799.1"/>
    <property type="molecule type" value="Genomic_DNA"/>
</dbReference>
<keyword evidence="2" id="KW-0378">Hydrolase</keyword>
<sequence>MSTPRFLSLPSGVRRTFVETSRGRFAALEALPGSRVPERWPALLVPGYTGSKEDFLAVLQTLAASGRRVLAIDLRGQYESPAGSGPEDYTRAALGADVAAVAEELGADDHVPVHLVGHSFGGLVARETVLAGTAQVASFTLMSSGPGALTGPSADKAVLLRDSIPQLGMAQIWELALEPDAVGRGVPPEIVAFLKARTLGNCETGLMAMATELTSCPDRVDELAKLMADDGLRTLVLYGEDDDVWDPRVQAAMAERLGAEKVVIPSAAHSPAVDAPETTAAALTDFWSAAERALR</sequence>
<reference evidence="3" key="1">
    <citation type="journal article" date="2019" name="Int. J. Syst. Evol. Microbiol.">
        <title>The Global Catalogue of Microorganisms (GCM) 10K type strain sequencing project: providing services to taxonomists for standard genome sequencing and annotation.</title>
        <authorList>
            <consortium name="The Broad Institute Genomics Platform"/>
            <consortium name="The Broad Institute Genome Sequencing Center for Infectious Disease"/>
            <person name="Wu L."/>
            <person name="Ma J."/>
        </authorList>
    </citation>
    <scope>NUCLEOTIDE SEQUENCE [LARGE SCALE GENOMIC DNA]</scope>
    <source>
        <strain evidence="3">KLKA75</strain>
    </source>
</reference>
<evidence type="ECO:0000313" key="2">
    <source>
        <dbReference type="EMBL" id="MFC4905799.1"/>
    </source>
</evidence>
<organism evidence="2 3">
    <name type="scientific">Actinomadura gamaensis</name>
    <dbReference type="NCBI Taxonomy" id="1763541"/>
    <lineage>
        <taxon>Bacteria</taxon>
        <taxon>Bacillati</taxon>
        <taxon>Actinomycetota</taxon>
        <taxon>Actinomycetes</taxon>
        <taxon>Streptosporangiales</taxon>
        <taxon>Thermomonosporaceae</taxon>
        <taxon>Actinomadura</taxon>
    </lineage>
</organism>
<dbReference type="SUPFAM" id="SSF53474">
    <property type="entry name" value="alpha/beta-Hydrolases"/>
    <property type="match status" value="1"/>
</dbReference>
<dbReference type="RefSeq" id="WP_378251540.1">
    <property type="nucleotide sequence ID" value="NZ_JBHSIT010000001.1"/>
</dbReference>
<dbReference type="PRINTS" id="PR00111">
    <property type="entry name" value="ABHYDROLASE"/>
</dbReference>
<dbReference type="GO" id="GO:0016787">
    <property type="term" value="F:hydrolase activity"/>
    <property type="evidence" value="ECO:0007669"/>
    <property type="project" value="UniProtKB-KW"/>
</dbReference>